<dbReference type="GO" id="GO:0043597">
    <property type="term" value="C:cytoplasmic replication fork"/>
    <property type="evidence" value="ECO:0007669"/>
    <property type="project" value="TreeGrafter"/>
</dbReference>
<dbReference type="PROSITE" id="PS50880">
    <property type="entry name" value="TOPRIM"/>
    <property type="match status" value="1"/>
</dbReference>
<dbReference type="InterPro" id="IPR003602">
    <property type="entry name" value="Topo_IA_DNA-bd_dom"/>
</dbReference>
<dbReference type="Gene3D" id="1.10.290.10">
    <property type="entry name" value="Topoisomerase I, domain 4"/>
    <property type="match status" value="1"/>
</dbReference>
<dbReference type="InterPro" id="IPR023406">
    <property type="entry name" value="Topo_IA_AS"/>
</dbReference>
<dbReference type="Gene3D" id="2.70.20.10">
    <property type="entry name" value="Topoisomerase I, domain 3"/>
    <property type="match status" value="1"/>
</dbReference>
<dbReference type="Gene3D" id="3.40.50.140">
    <property type="match status" value="1"/>
</dbReference>
<dbReference type="InterPro" id="IPR013825">
    <property type="entry name" value="Topo_IA_cen_sub2"/>
</dbReference>
<gene>
    <name evidence="13" type="ORF">C1638_020955</name>
</gene>
<evidence type="ECO:0000256" key="6">
    <source>
        <dbReference type="ARBA" id="ARBA00023235"/>
    </source>
</evidence>
<reference evidence="13" key="1">
    <citation type="submission" date="2018-04" db="EMBL/GenBank/DDBJ databases">
        <title>Draft Genome Sequences of Chryseobacterium lactis NCTC11390T isolated from milk, Chryseobacterium oncorhynchi 701B-08T from rainbow trout, and Chryseobacterium viscerum 687B-08T from diseased fish.</title>
        <authorList>
            <person name="Jeong J.-J."/>
            <person name="Lee Y.J."/>
            <person name="Pathiraja D."/>
            <person name="Park B."/>
            <person name="Choi I.-G."/>
            <person name="Kim K.D."/>
        </authorList>
    </citation>
    <scope>NUCLEOTIDE SEQUENCE [LARGE SCALE GENOMIC DNA]</scope>
    <source>
        <strain evidence="13">701B-08</strain>
    </source>
</reference>
<dbReference type="PRINTS" id="PR00417">
    <property type="entry name" value="PRTPISMRASEI"/>
</dbReference>
<dbReference type="PROSITE" id="PS52039">
    <property type="entry name" value="TOPO_IA_2"/>
    <property type="match status" value="1"/>
</dbReference>
<dbReference type="AlphaFoldDB" id="A0A316WFZ2"/>
<dbReference type="Pfam" id="PF01131">
    <property type="entry name" value="Topoisom_bac"/>
    <property type="match status" value="1"/>
</dbReference>
<dbReference type="InterPro" id="IPR034144">
    <property type="entry name" value="TOPRIM_TopoIII"/>
</dbReference>
<dbReference type="InterPro" id="IPR000380">
    <property type="entry name" value="Topo_IA"/>
</dbReference>
<dbReference type="Pfam" id="PF01751">
    <property type="entry name" value="Toprim"/>
    <property type="match status" value="1"/>
</dbReference>
<dbReference type="GO" id="GO:0003677">
    <property type="term" value="F:DNA binding"/>
    <property type="evidence" value="ECO:0007669"/>
    <property type="project" value="UniProtKB-KW"/>
</dbReference>
<dbReference type="EMBL" id="PPEI02000009">
    <property type="protein sequence ID" value="PWN60039.1"/>
    <property type="molecule type" value="Genomic_DNA"/>
</dbReference>
<dbReference type="PROSITE" id="PS00396">
    <property type="entry name" value="TOPO_IA_1"/>
    <property type="match status" value="1"/>
</dbReference>
<evidence type="ECO:0000313" key="13">
    <source>
        <dbReference type="EMBL" id="PWN60039.1"/>
    </source>
</evidence>
<evidence type="ECO:0000256" key="4">
    <source>
        <dbReference type="ARBA" id="ARBA00023029"/>
    </source>
</evidence>
<dbReference type="GO" id="GO:0003917">
    <property type="term" value="F:DNA topoisomerase type I (single strand cut, ATP-independent) activity"/>
    <property type="evidence" value="ECO:0007669"/>
    <property type="project" value="UniProtKB-EC"/>
</dbReference>
<dbReference type="SUPFAM" id="SSF56712">
    <property type="entry name" value="Prokaryotic type I DNA topoisomerase"/>
    <property type="match status" value="1"/>
</dbReference>
<proteinExistence type="inferred from homology"/>
<dbReference type="EC" id="5.6.2.1" evidence="3"/>
<evidence type="ECO:0000256" key="2">
    <source>
        <dbReference type="ARBA" id="ARBA00009446"/>
    </source>
</evidence>
<evidence type="ECO:0000256" key="7">
    <source>
        <dbReference type="ARBA" id="ARBA00030003"/>
    </source>
</evidence>
<evidence type="ECO:0000256" key="1">
    <source>
        <dbReference type="ARBA" id="ARBA00000213"/>
    </source>
</evidence>
<feature type="domain" description="Topo IA-type catalytic" evidence="12">
    <location>
        <begin position="159"/>
        <end position="602"/>
    </location>
</feature>
<keyword evidence="6" id="KW-0413">Isomerase</keyword>
<keyword evidence="4" id="KW-0799">Topoisomerase</keyword>
<dbReference type="InterPro" id="IPR003601">
    <property type="entry name" value="Topo_IA_2"/>
</dbReference>
<keyword evidence="14" id="KW-1185">Reference proteome</keyword>
<evidence type="ECO:0000256" key="3">
    <source>
        <dbReference type="ARBA" id="ARBA00012891"/>
    </source>
</evidence>
<evidence type="ECO:0000256" key="10">
    <source>
        <dbReference type="ARBA" id="ARBA00032877"/>
    </source>
</evidence>
<organism evidence="13 14">
    <name type="scientific">Chryseobacterium oncorhynchi</name>
    <dbReference type="NCBI Taxonomy" id="741074"/>
    <lineage>
        <taxon>Bacteria</taxon>
        <taxon>Pseudomonadati</taxon>
        <taxon>Bacteroidota</taxon>
        <taxon>Flavobacteriia</taxon>
        <taxon>Flavobacteriales</taxon>
        <taxon>Weeksellaceae</taxon>
        <taxon>Chryseobacterium group</taxon>
        <taxon>Chryseobacterium</taxon>
    </lineage>
</organism>
<dbReference type="PANTHER" id="PTHR11390">
    <property type="entry name" value="PROKARYOTIC DNA TOPOISOMERASE"/>
    <property type="match status" value="1"/>
</dbReference>
<dbReference type="InterPro" id="IPR013497">
    <property type="entry name" value="Topo_IA_cen"/>
</dbReference>
<dbReference type="Proteomes" id="UP000236182">
    <property type="component" value="Unassembled WGS sequence"/>
</dbReference>
<comment type="similarity">
    <text evidence="2">Belongs to the type IA topoisomerase family.</text>
</comment>
<accession>A0A316WFZ2</accession>
<dbReference type="CDD" id="cd03362">
    <property type="entry name" value="TOPRIM_TopoIA_TopoIII"/>
    <property type="match status" value="1"/>
</dbReference>
<sequence>MKKLIIAEKPSQAKEYAQALGGFDNKNGYYESNQYYLTWCYGHLIELERDEAYHNEKKWNKSYLPLIPTKYLYKIGSSPSNSKNIDSGKKKQLDIIRSLLSKSKEIINATDADREGELIFLYVYNFLGSKLPYKRLWISSLTEGDIRTGFNNLLDSKEVFYLGKSAYARAIADWLVGVNGTQAATLQLGNGSVLTIGRVQTAILKIICERFLKNKSFQKTFTYRLRAEHNENVFFHSETEIFDHKIDAENTIKSCSAFHKCVDIIKQNQKVNPPLLFSIDTLIIEANKKFKYSGKETLDIAQTLYEKKLTSYPRTDSEYINQENYNRQKEFIVSFAKALLGYSFSFSNNIPRSVNDTKLTGSHDAIVLTGQKENIQSLNAKEKNVYLLILNRCLQSFSDAAVYEKTKYVFDNNSVMFYTYSSKVLFKGWQVYQVNTEQNEKEDDVDLQQNEQQIDIVLEINRNVKVESLVIKEIESKPPQLYSEVNLTKDLTNFGKLLKEQNPELVTQISSSIDLNLLQIGTQATRPGIIEKLKKIGFIDLHKNKYVPTEKGLKFYSIIKDLEVSNIVTTAIWESKLKKVAEGKEDIGVFYKEITEFTKKIVVDIFSNSTDVSFSKEINSLGTCPICKDGLIIEFTKSYGCSNWNKDNFKCKFSIWKIIYGKKITTNIVSQLIKNGITKKIDNLKSSKGTSFSAKLKLSKDGKITPEF</sequence>
<dbReference type="RefSeq" id="WP_109623884.1">
    <property type="nucleotide sequence ID" value="NZ_PPEI02000009.1"/>
</dbReference>
<dbReference type="GO" id="GO:0006265">
    <property type="term" value="P:DNA topological change"/>
    <property type="evidence" value="ECO:0007669"/>
    <property type="project" value="InterPro"/>
</dbReference>
<dbReference type="Pfam" id="PF13342">
    <property type="entry name" value="Toprim_Crpt"/>
    <property type="match status" value="1"/>
</dbReference>
<dbReference type="InterPro" id="IPR013824">
    <property type="entry name" value="Topo_IA_cen_sub1"/>
</dbReference>
<evidence type="ECO:0000256" key="5">
    <source>
        <dbReference type="ARBA" id="ARBA00023125"/>
    </source>
</evidence>
<dbReference type="GO" id="GO:0006310">
    <property type="term" value="P:DNA recombination"/>
    <property type="evidence" value="ECO:0007669"/>
    <property type="project" value="TreeGrafter"/>
</dbReference>
<dbReference type="GO" id="GO:0006281">
    <property type="term" value="P:DNA repair"/>
    <property type="evidence" value="ECO:0007669"/>
    <property type="project" value="TreeGrafter"/>
</dbReference>
<dbReference type="SMART" id="SM00437">
    <property type="entry name" value="TOP1Ac"/>
    <property type="match status" value="1"/>
</dbReference>
<dbReference type="InterPro" id="IPR023405">
    <property type="entry name" value="Topo_IA_core_domain"/>
</dbReference>
<comment type="catalytic activity">
    <reaction evidence="1">
        <text>ATP-independent breakage of single-stranded DNA, followed by passage and rejoining.</text>
        <dbReference type="EC" id="5.6.2.1"/>
    </reaction>
</comment>
<dbReference type="PANTHER" id="PTHR11390:SF21">
    <property type="entry name" value="DNA TOPOISOMERASE 3-ALPHA"/>
    <property type="match status" value="1"/>
</dbReference>
<evidence type="ECO:0000313" key="14">
    <source>
        <dbReference type="Proteomes" id="UP000236182"/>
    </source>
</evidence>
<dbReference type="Gene3D" id="1.10.460.10">
    <property type="entry name" value="Topoisomerase I, domain 2"/>
    <property type="match status" value="1"/>
</dbReference>
<evidence type="ECO:0000259" key="11">
    <source>
        <dbReference type="PROSITE" id="PS50880"/>
    </source>
</evidence>
<feature type="domain" description="Toprim" evidence="11">
    <location>
        <begin position="2"/>
        <end position="142"/>
    </location>
</feature>
<dbReference type="InterPro" id="IPR006171">
    <property type="entry name" value="TOPRIM_dom"/>
</dbReference>
<comment type="caution">
    <text evidence="13">The sequence shown here is derived from an EMBL/GenBank/DDBJ whole genome shotgun (WGS) entry which is preliminary data.</text>
</comment>
<evidence type="ECO:0000259" key="12">
    <source>
        <dbReference type="PROSITE" id="PS52039"/>
    </source>
</evidence>
<dbReference type="SMART" id="SM00436">
    <property type="entry name" value="TOP1Bc"/>
    <property type="match status" value="1"/>
</dbReference>
<dbReference type="InterPro" id="IPR013826">
    <property type="entry name" value="Topo_IA_cen_sub3"/>
</dbReference>
<dbReference type="SMART" id="SM00493">
    <property type="entry name" value="TOPRIM"/>
    <property type="match status" value="1"/>
</dbReference>
<protein>
    <recommendedName>
        <fullName evidence="3">DNA topoisomerase</fullName>
        <ecNumber evidence="3">5.6.2.1</ecNumber>
    </recommendedName>
    <alternativeName>
        <fullName evidence="10">Omega-protein</fullName>
    </alternativeName>
    <alternativeName>
        <fullName evidence="9">Relaxing enzyme</fullName>
    </alternativeName>
    <alternativeName>
        <fullName evidence="7">Swivelase</fullName>
    </alternativeName>
    <alternativeName>
        <fullName evidence="8">Untwisting enzyme</fullName>
    </alternativeName>
</protein>
<dbReference type="OrthoDB" id="9803554at2"/>
<name>A0A316WFZ2_9FLAO</name>
<evidence type="ECO:0000256" key="9">
    <source>
        <dbReference type="ARBA" id="ARBA00032235"/>
    </source>
</evidence>
<dbReference type="InterPro" id="IPR025589">
    <property type="entry name" value="Toprim_C_rpt"/>
</dbReference>
<keyword evidence="5" id="KW-0238">DNA-binding</keyword>
<evidence type="ECO:0000256" key="8">
    <source>
        <dbReference type="ARBA" id="ARBA00031985"/>
    </source>
</evidence>